<sequence>MEEIIKLSANYGFPMIVAGYLLVRIEPVLRELKESIVVLTAVVARQYGTDVEEIRNIAGLKGN</sequence>
<evidence type="ECO:0000313" key="2">
    <source>
        <dbReference type="Proteomes" id="UP000239549"/>
    </source>
</evidence>
<accession>A0A2L2XGT6</accession>
<dbReference type="EMBL" id="BFAV01000159">
    <property type="protein sequence ID" value="GBF35340.1"/>
    <property type="molecule type" value="Genomic_DNA"/>
</dbReference>
<evidence type="ECO:0008006" key="3">
    <source>
        <dbReference type="Google" id="ProtNLM"/>
    </source>
</evidence>
<comment type="caution">
    <text evidence="1">The sequence shown here is derived from an EMBL/GenBank/DDBJ whole genome shotgun (WGS) entry which is preliminary data.</text>
</comment>
<name>A0A2L2XGT6_9FIRM</name>
<reference evidence="2" key="1">
    <citation type="submission" date="2018-02" db="EMBL/GenBank/DDBJ databases">
        <title>Genome sequence of Desulfocucumis palustris strain NAW-5.</title>
        <authorList>
            <person name="Watanabe M."/>
            <person name="Kojima H."/>
            <person name="Fukui M."/>
        </authorList>
    </citation>
    <scope>NUCLEOTIDE SEQUENCE [LARGE SCALE GENOMIC DNA]</scope>
    <source>
        <strain evidence="2">NAW-5</strain>
    </source>
</reference>
<proteinExistence type="predicted"/>
<organism evidence="1 2">
    <name type="scientific">Desulfocucumis palustris</name>
    <dbReference type="NCBI Taxonomy" id="1898651"/>
    <lineage>
        <taxon>Bacteria</taxon>
        <taxon>Bacillati</taxon>
        <taxon>Bacillota</taxon>
        <taxon>Clostridia</taxon>
        <taxon>Eubacteriales</taxon>
        <taxon>Desulfocucumaceae</taxon>
        <taxon>Desulfocucumis</taxon>
    </lineage>
</organism>
<dbReference type="Pfam" id="PF12841">
    <property type="entry name" value="YvrJ"/>
    <property type="match status" value="1"/>
</dbReference>
<dbReference type="AlphaFoldDB" id="A0A2L2XGT6"/>
<dbReference type="OrthoDB" id="2662123at2"/>
<dbReference type="RefSeq" id="WP_104373424.1">
    <property type="nucleotide sequence ID" value="NZ_BFAV01000159.1"/>
</dbReference>
<protein>
    <recommendedName>
        <fullName evidence="3">YvrJ protein family protein</fullName>
    </recommendedName>
</protein>
<dbReference type="InterPro" id="IPR024419">
    <property type="entry name" value="YvrJ"/>
</dbReference>
<evidence type="ECO:0000313" key="1">
    <source>
        <dbReference type="EMBL" id="GBF35340.1"/>
    </source>
</evidence>
<gene>
    <name evidence="1" type="ORF">DCCM_4463</name>
</gene>
<dbReference type="Proteomes" id="UP000239549">
    <property type="component" value="Unassembled WGS sequence"/>
</dbReference>
<keyword evidence="2" id="KW-1185">Reference proteome</keyword>